<keyword evidence="3" id="KW-1133">Transmembrane helix</keyword>
<keyword evidence="3" id="KW-0472">Membrane</keyword>
<dbReference type="EMBL" id="LJSK01000518">
    <property type="protein sequence ID" value="KPI82834.1"/>
    <property type="molecule type" value="Genomic_DNA"/>
</dbReference>
<dbReference type="InterPro" id="IPR004843">
    <property type="entry name" value="Calcineurin-like_PHP"/>
</dbReference>
<evidence type="ECO:0000256" key="2">
    <source>
        <dbReference type="ARBA" id="ARBA00023180"/>
    </source>
</evidence>
<dbReference type="Proteomes" id="UP000038009">
    <property type="component" value="Unassembled WGS sequence"/>
</dbReference>
<dbReference type="OMA" id="HVIVLHT"/>
<feature type="transmembrane region" description="Helical" evidence="3">
    <location>
        <begin position="443"/>
        <end position="464"/>
    </location>
</feature>
<dbReference type="PANTHER" id="PTHR10340:SF57">
    <property type="entry name" value="METALLOPHOS DOMAIN-CONTAINING PROTEIN"/>
    <property type="match status" value="1"/>
</dbReference>
<evidence type="ECO:0000256" key="1">
    <source>
        <dbReference type="ARBA" id="ARBA00022801"/>
    </source>
</evidence>
<protein>
    <recommendedName>
        <fullName evidence="5">Calcineurin-like phosphoesterase domain-containing protein</fullName>
    </recommendedName>
</protein>
<sequence>MWKPLLRSAAFLAVISAAVVSASVQVTLISDIHLDPNYGTPAAYSSCTTPESSVWGVAGCEASPQLTQRSLDDVSEQNTSFIFHGGDWQRHRFYGSGLSATSIFGDLSERFRNVTVDGSLGEVAFCTALGNNDVVPNYFFALDSSMSEQELFQRVQAMETVGLLTSSEAGVMAKCGYYTHEMATVNVIVLHTLLWTFRLRPELSDSISDPCNQFAFLESELQKVRSSGKRAIILGHIPPGLNTFNVLRGGFNTLERDIFWKPEYQRSYDAIIYAYRDVVTVQIYGHTHRFTLQVFPENGVLSLIMPAISPIYNNNPSYLLANFSERDWSLQDVQIRYVTQDGMFHAGMSAKRALKISADLSSLPQLRASIKALATDDEAWENYLRMFCGGELRNTVFPRGPCDARCRYVVVCSMLESNHSHIQRCVADFLATSSDDSTHMSSGAMALIIICSIIGLDMSVMLVLMARSGQTTLACSNFQSTKWWRSLLEKQSKSSVATGATELHAVM</sequence>
<proteinExistence type="predicted"/>
<gene>
    <name evidence="6" type="ORF">ABL78_8154</name>
</gene>
<dbReference type="SUPFAM" id="SSF56300">
    <property type="entry name" value="Metallo-dependent phosphatases"/>
    <property type="match status" value="1"/>
</dbReference>
<accession>A0A0N1HYJ4</accession>
<dbReference type="InterPro" id="IPR029052">
    <property type="entry name" value="Metallo-depent_PP-like"/>
</dbReference>
<reference evidence="6 7" key="1">
    <citation type="journal article" date="2015" name="PLoS Pathog.">
        <title>Leptomonas seymouri: Adaptations to the Dixenous Life Cycle Analyzed by Genome Sequencing, Transcriptome Profiling and Co-infection with Leishmania donovani.</title>
        <authorList>
            <person name="Kraeva N."/>
            <person name="Butenko A."/>
            <person name="Hlavacova J."/>
            <person name="Kostygov A."/>
            <person name="Myskova J."/>
            <person name="Grybchuk D."/>
            <person name="Lestinova T."/>
            <person name="Votypka J."/>
            <person name="Volf P."/>
            <person name="Opperdoes F."/>
            <person name="Flegontov P."/>
            <person name="Lukes J."/>
            <person name="Yurchenko V."/>
        </authorList>
    </citation>
    <scope>NUCLEOTIDE SEQUENCE [LARGE SCALE GENOMIC DNA]</scope>
    <source>
        <strain evidence="6 7">ATCC 30220</strain>
    </source>
</reference>
<organism evidence="6 7">
    <name type="scientific">Leptomonas seymouri</name>
    <dbReference type="NCBI Taxonomy" id="5684"/>
    <lineage>
        <taxon>Eukaryota</taxon>
        <taxon>Discoba</taxon>
        <taxon>Euglenozoa</taxon>
        <taxon>Kinetoplastea</taxon>
        <taxon>Metakinetoplastina</taxon>
        <taxon>Trypanosomatida</taxon>
        <taxon>Trypanosomatidae</taxon>
        <taxon>Leishmaniinae</taxon>
        <taxon>Leptomonas</taxon>
    </lineage>
</organism>
<dbReference type="OrthoDB" id="348678at2759"/>
<dbReference type="AlphaFoldDB" id="A0A0N1HYJ4"/>
<keyword evidence="2" id="KW-0325">Glycoprotein</keyword>
<dbReference type="VEuPathDB" id="TriTrypDB:Lsey_0518_0030"/>
<name>A0A0N1HYJ4_LEPSE</name>
<keyword evidence="7" id="KW-1185">Reference proteome</keyword>
<dbReference type="Pfam" id="PF00149">
    <property type="entry name" value="Metallophos"/>
    <property type="match status" value="1"/>
</dbReference>
<feature type="domain" description="Calcineurin-like phosphoesterase" evidence="5">
    <location>
        <begin position="26"/>
        <end position="289"/>
    </location>
</feature>
<dbReference type="GO" id="GO:0016787">
    <property type="term" value="F:hydrolase activity"/>
    <property type="evidence" value="ECO:0007669"/>
    <property type="project" value="UniProtKB-KW"/>
</dbReference>
<feature type="chain" id="PRO_5005873644" description="Calcineurin-like phosphoesterase domain-containing protein" evidence="4">
    <location>
        <begin position="22"/>
        <end position="507"/>
    </location>
</feature>
<evidence type="ECO:0000313" key="7">
    <source>
        <dbReference type="Proteomes" id="UP000038009"/>
    </source>
</evidence>
<evidence type="ECO:0000256" key="4">
    <source>
        <dbReference type="SAM" id="SignalP"/>
    </source>
</evidence>
<dbReference type="PANTHER" id="PTHR10340">
    <property type="entry name" value="SPHINGOMYELIN PHOSPHODIESTERASE"/>
    <property type="match status" value="1"/>
</dbReference>
<keyword evidence="3" id="KW-0812">Transmembrane</keyword>
<evidence type="ECO:0000259" key="5">
    <source>
        <dbReference type="Pfam" id="PF00149"/>
    </source>
</evidence>
<evidence type="ECO:0000256" key="3">
    <source>
        <dbReference type="SAM" id="Phobius"/>
    </source>
</evidence>
<feature type="signal peptide" evidence="4">
    <location>
        <begin position="1"/>
        <end position="21"/>
    </location>
</feature>
<comment type="caution">
    <text evidence="6">The sequence shown here is derived from an EMBL/GenBank/DDBJ whole genome shotgun (WGS) entry which is preliminary data.</text>
</comment>
<keyword evidence="4" id="KW-0732">Signal</keyword>
<evidence type="ECO:0000313" key="6">
    <source>
        <dbReference type="EMBL" id="KPI82834.1"/>
    </source>
</evidence>
<dbReference type="Gene3D" id="3.60.21.10">
    <property type="match status" value="1"/>
</dbReference>
<keyword evidence="1" id="KW-0378">Hydrolase</keyword>